<sequence>MGIKRILLLVLVFFFFGLFLPKSSKAIDLQQALTSENSIVVKIQEGIEYFFAFSLERKVGVLEKHAEKRLSLAQGYAQEGNNEKMKDLLQNYLEIKEKQNNLLGKTDDGETLESVAERTIEQQKTMEEIKNEIDEGEKGNVIEVQEQVVNQVAERIVEVNGTEGQTEFFQKVEHVWAPGTGPGGEAGVVIEGGTMQFAPGTSAGGSGGSDIQNTVIEGGGDSGGGTTIEGGNPGTAPGTSSGGEGGGTTVVGE</sequence>
<accession>A0A1F7X5H2</accession>
<organism evidence="2 3">
    <name type="scientific">Candidatus Woesebacteria bacterium RBG_13_46_13</name>
    <dbReference type="NCBI Taxonomy" id="1802479"/>
    <lineage>
        <taxon>Bacteria</taxon>
        <taxon>Candidatus Woeseibacteriota</taxon>
    </lineage>
</organism>
<evidence type="ECO:0000313" key="3">
    <source>
        <dbReference type="Proteomes" id="UP000176778"/>
    </source>
</evidence>
<dbReference type="STRING" id="1802479.A2Y68_02640"/>
<evidence type="ECO:0000256" key="1">
    <source>
        <dbReference type="SAM" id="MobiDB-lite"/>
    </source>
</evidence>
<evidence type="ECO:0000313" key="2">
    <source>
        <dbReference type="EMBL" id="OGM10312.1"/>
    </source>
</evidence>
<dbReference type="EMBL" id="MGFR01000001">
    <property type="protein sequence ID" value="OGM10312.1"/>
    <property type="molecule type" value="Genomic_DNA"/>
</dbReference>
<name>A0A1F7X5H2_9BACT</name>
<feature type="compositionally biased region" description="Gly residues" evidence="1">
    <location>
        <begin position="240"/>
        <end position="253"/>
    </location>
</feature>
<reference evidence="2 3" key="1">
    <citation type="journal article" date="2016" name="Nat. Commun.">
        <title>Thousands of microbial genomes shed light on interconnected biogeochemical processes in an aquifer system.</title>
        <authorList>
            <person name="Anantharaman K."/>
            <person name="Brown C.T."/>
            <person name="Hug L.A."/>
            <person name="Sharon I."/>
            <person name="Castelle C.J."/>
            <person name="Probst A.J."/>
            <person name="Thomas B.C."/>
            <person name="Singh A."/>
            <person name="Wilkins M.J."/>
            <person name="Karaoz U."/>
            <person name="Brodie E.L."/>
            <person name="Williams K.H."/>
            <person name="Hubbard S.S."/>
            <person name="Banfield J.F."/>
        </authorList>
    </citation>
    <scope>NUCLEOTIDE SEQUENCE [LARGE SCALE GENOMIC DNA]</scope>
</reference>
<dbReference type="Proteomes" id="UP000176778">
    <property type="component" value="Unassembled WGS sequence"/>
</dbReference>
<feature type="compositionally biased region" description="Gly residues" evidence="1">
    <location>
        <begin position="218"/>
        <end position="233"/>
    </location>
</feature>
<protein>
    <submittedName>
        <fullName evidence="2">Uncharacterized protein</fullName>
    </submittedName>
</protein>
<comment type="caution">
    <text evidence="2">The sequence shown here is derived from an EMBL/GenBank/DDBJ whole genome shotgun (WGS) entry which is preliminary data.</text>
</comment>
<gene>
    <name evidence="2" type="ORF">A2Y68_02640</name>
</gene>
<dbReference type="AlphaFoldDB" id="A0A1F7X5H2"/>
<feature type="region of interest" description="Disordered" evidence="1">
    <location>
        <begin position="218"/>
        <end position="253"/>
    </location>
</feature>
<proteinExistence type="predicted"/>